<evidence type="ECO:0000313" key="2">
    <source>
        <dbReference type="EMBL" id="KAH7524441.1"/>
    </source>
</evidence>
<feature type="compositionally biased region" description="Low complexity" evidence="1">
    <location>
        <begin position="50"/>
        <end position="62"/>
    </location>
</feature>
<feature type="region of interest" description="Disordered" evidence="1">
    <location>
        <begin position="532"/>
        <end position="564"/>
    </location>
</feature>
<evidence type="ECO:0000313" key="3">
    <source>
        <dbReference type="Proteomes" id="UP000813462"/>
    </source>
</evidence>
<feature type="region of interest" description="Disordered" evidence="1">
    <location>
        <begin position="35"/>
        <end position="90"/>
    </location>
</feature>
<name>A0A978V956_ZIZJJ</name>
<evidence type="ECO:0000256" key="1">
    <source>
        <dbReference type="SAM" id="MobiDB-lite"/>
    </source>
</evidence>
<gene>
    <name evidence="2" type="ORF">FEM48_Zijuj06G0119500</name>
</gene>
<feature type="compositionally biased region" description="Polar residues" evidence="1">
    <location>
        <begin position="532"/>
        <end position="551"/>
    </location>
</feature>
<protein>
    <submittedName>
        <fullName evidence="2">Uncharacterized protein</fullName>
    </submittedName>
</protein>
<proteinExistence type="predicted"/>
<organism evidence="2 3">
    <name type="scientific">Ziziphus jujuba var. spinosa</name>
    <dbReference type="NCBI Taxonomy" id="714518"/>
    <lineage>
        <taxon>Eukaryota</taxon>
        <taxon>Viridiplantae</taxon>
        <taxon>Streptophyta</taxon>
        <taxon>Embryophyta</taxon>
        <taxon>Tracheophyta</taxon>
        <taxon>Spermatophyta</taxon>
        <taxon>Magnoliopsida</taxon>
        <taxon>eudicotyledons</taxon>
        <taxon>Gunneridae</taxon>
        <taxon>Pentapetalae</taxon>
        <taxon>rosids</taxon>
        <taxon>fabids</taxon>
        <taxon>Rosales</taxon>
        <taxon>Rhamnaceae</taxon>
        <taxon>Paliureae</taxon>
        <taxon>Ziziphus</taxon>
    </lineage>
</organism>
<dbReference type="Proteomes" id="UP000813462">
    <property type="component" value="Unassembled WGS sequence"/>
</dbReference>
<dbReference type="EMBL" id="JAEACU010000006">
    <property type="protein sequence ID" value="KAH7524441.1"/>
    <property type="molecule type" value="Genomic_DNA"/>
</dbReference>
<feature type="region of interest" description="Disordered" evidence="1">
    <location>
        <begin position="211"/>
        <end position="230"/>
    </location>
</feature>
<feature type="compositionally biased region" description="Polar residues" evidence="1">
    <location>
        <begin position="63"/>
        <end position="73"/>
    </location>
</feature>
<reference evidence="2" key="1">
    <citation type="journal article" date="2021" name="Front. Plant Sci.">
        <title>Chromosome-Scale Genome Assembly for Chinese Sour Jujube and Insights Into Its Genome Evolution and Domestication Signature.</title>
        <authorList>
            <person name="Shen L.-Y."/>
            <person name="Luo H."/>
            <person name="Wang X.-L."/>
            <person name="Wang X.-M."/>
            <person name="Qiu X.-J."/>
            <person name="Liu H."/>
            <person name="Zhou S.-S."/>
            <person name="Jia K.-H."/>
            <person name="Nie S."/>
            <person name="Bao Y.-T."/>
            <person name="Zhang R.-G."/>
            <person name="Yun Q.-Z."/>
            <person name="Chai Y.-H."/>
            <person name="Lu J.-Y."/>
            <person name="Li Y."/>
            <person name="Zhao S.-W."/>
            <person name="Mao J.-F."/>
            <person name="Jia S.-G."/>
            <person name="Mao Y.-M."/>
        </authorList>
    </citation>
    <scope>NUCLEOTIDE SEQUENCE</scope>
    <source>
        <strain evidence="2">AT0</strain>
        <tissue evidence="2">Leaf</tissue>
    </source>
</reference>
<comment type="caution">
    <text evidence="2">The sequence shown here is derived from an EMBL/GenBank/DDBJ whole genome shotgun (WGS) entry which is preliminary data.</text>
</comment>
<dbReference type="AlphaFoldDB" id="A0A978V956"/>
<sequence>MEIESVGELGTALEFDFLFDEADLLLTNQQCSEIPSNQQIETPEDISTVENGELGSSSESNNQPAAATATISNDQDESSKENNIDAVSSDLPDLPPLLNIPNMASPTCNNNSDIITITSPLIDVVEPQIDPPSDLITEINGKFGASADDDYESEDVNNHPQEINATHGVDLPFVRNDAYNSLDSSGGLADQLEYADQLISTTGGGNWSNGSSNHNQMTMQSFQSSQSSNPSSAMIMNAWETIPPSLFTNPYPWTPQPFSPAPMAPEGDQAANQLINNYSFNNAPAYPIENVPQFLNMPLPSQNMTPLMNQLGTNNQMVQNIINNNNFMANSINQHSSGLCPNSFPQNNTMTAPVGPLANQNTSPLINQQQQSIFAAPQLMNNPTAASANYRPSAIPSGPQSIPYQYQVNQAPVAANVFDSLSSNSLLPELSSNAWTTPQLSYAYNQQLNEIQPPNDAMLPGSSMPSRIQPLNNDAQLNQTQMVPNMVAPRLSNPLLPEQPLMKSGGVEQFNQVPLSTPDVYNNLNNFTMNGPTPVLSRTQQASEKQQQASGVPTMGADHHPQHDNFELPESSCMQLTDEELRELMNAANKAKPVAAVPPYQNYILNSLTERERKDKNTGVKVPTQSKPSAIKPKEHGTSGRPRGRSSKRREGGSSVPSKRSRREAANKQEKTSAATKTAQEIVITADNIFTNPSLIRRVKNAVYDPMFEGMGLPIDPHLRMFTATNNKPN</sequence>
<feature type="compositionally biased region" description="Basic and acidic residues" evidence="1">
    <location>
        <begin position="609"/>
        <end position="618"/>
    </location>
</feature>
<feature type="region of interest" description="Disordered" evidence="1">
    <location>
        <begin position="609"/>
        <end position="677"/>
    </location>
</feature>
<accession>A0A978V956</accession>